<evidence type="ECO:0000313" key="3">
    <source>
        <dbReference type="EMBL" id="EKF23133.1"/>
    </source>
</evidence>
<keyword evidence="2" id="KW-0812">Transmembrane</keyword>
<dbReference type="eggNOG" id="ENOG503138B">
    <property type="taxonomic scope" value="Bacteria"/>
</dbReference>
<keyword evidence="2" id="KW-0472">Membrane</keyword>
<dbReference type="PATRIC" id="fig|1122247.3.peg.2774"/>
<reference evidence="3 4" key="1">
    <citation type="journal article" date="2012" name="J. Bacteriol.">
        <title>Genome sequence of Mycobacterium hassiacum DSM 44199, a rare source of heat-stable mycobacterial proteins.</title>
        <authorList>
            <person name="Tiago I."/>
            <person name="Maranha A."/>
            <person name="Mendes V."/>
            <person name="Alarico S."/>
            <person name="Moynihan P.J."/>
            <person name="Clarke A.J."/>
            <person name="Macedo-Ribeiro S."/>
            <person name="Pereira P.J."/>
            <person name="Empadinhas N."/>
        </authorList>
    </citation>
    <scope>NUCLEOTIDE SEQUENCE [LARGE SCALE GENOMIC DNA]</scope>
    <source>
        <strain evidence="4">DSM 44199 / CIP 105218 / JCM 12690 / 3849</strain>
    </source>
</reference>
<gene>
    <name evidence="3" type="ORF">C731_2890</name>
</gene>
<feature type="transmembrane region" description="Helical" evidence="2">
    <location>
        <begin position="74"/>
        <end position="99"/>
    </location>
</feature>
<feature type="transmembrane region" description="Helical" evidence="2">
    <location>
        <begin position="119"/>
        <end position="138"/>
    </location>
</feature>
<dbReference type="AlphaFoldDB" id="K5B860"/>
<organism evidence="3 4">
    <name type="scientific">Mycolicibacterium hassiacum (strain DSM 44199 / CIP 105218 / JCM 12690 / 3849)</name>
    <name type="common">Mycobacterium hassiacum</name>
    <dbReference type="NCBI Taxonomy" id="1122247"/>
    <lineage>
        <taxon>Bacteria</taxon>
        <taxon>Bacillati</taxon>
        <taxon>Actinomycetota</taxon>
        <taxon>Actinomycetes</taxon>
        <taxon>Mycobacteriales</taxon>
        <taxon>Mycobacteriaceae</taxon>
        <taxon>Mycolicibacterium</taxon>
    </lineage>
</organism>
<keyword evidence="4" id="KW-1185">Reference proteome</keyword>
<feature type="transmembrane region" description="Helical" evidence="2">
    <location>
        <begin position="178"/>
        <end position="199"/>
    </location>
</feature>
<evidence type="ECO:0000256" key="1">
    <source>
        <dbReference type="SAM" id="MobiDB-lite"/>
    </source>
</evidence>
<name>K5B860_MYCHD</name>
<dbReference type="STRING" id="1122247.GCA_000379865_02501"/>
<feature type="transmembrane region" description="Helical" evidence="2">
    <location>
        <begin position="41"/>
        <end position="62"/>
    </location>
</feature>
<comment type="caution">
    <text evidence="3">The sequence shown here is derived from an EMBL/GenBank/DDBJ whole genome shotgun (WGS) entry which is preliminary data.</text>
</comment>
<feature type="transmembrane region" description="Helical" evidence="2">
    <location>
        <begin position="145"/>
        <end position="166"/>
    </location>
</feature>
<accession>K5B860</accession>
<evidence type="ECO:0000313" key="4">
    <source>
        <dbReference type="Proteomes" id="UP000006265"/>
    </source>
</evidence>
<dbReference type="EMBL" id="AMRA01000080">
    <property type="protein sequence ID" value="EKF23133.1"/>
    <property type="molecule type" value="Genomic_DNA"/>
</dbReference>
<dbReference type="OrthoDB" id="8478972at2"/>
<keyword evidence="2" id="KW-1133">Transmembrane helix</keyword>
<protein>
    <submittedName>
        <fullName evidence="3">Putative membrane protein</fullName>
    </submittedName>
</protein>
<feature type="region of interest" description="Disordered" evidence="1">
    <location>
        <begin position="203"/>
        <end position="259"/>
    </location>
</feature>
<feature type="compositionally biased region" description="Acidic residues" evidence="1">
    <location>
        <begin position="250"/>
        <end position="259"/>
    </location>
</feature>
<proteinExistence type="predicted"/>
<dbReference type="Proteomes" id="UP000006265">
    <property type="component" value="Unassembled WGS sequence"/>
</dbReference>
<evidence type="ECO:0000256" key="2">
    <source>
        <dbReference type="SAM" id="Phobius"/>
    </source>
</evidence>
<sequence>MAAGITFAVLYAIALLAVPPLPGIDKPGYAIVAHVDDHASAMRAQALLVAFAALSLVVVIGYARQRLTGPPARVFVVGGAAIVVQLVVWTWFTAGLALHPDQLGSATARTIGDVMAMMWPLRTITDLMVAVPILMAANEDRFPRWMGTAAAVFAVEQLIETITIIGPPGSFISPGGSMNYWLGAPLFVLFFLALGVALVPPGTDTGAEDPSPGTDTDDTDSPDTGTSAAEDADDENATAETDAIDIPRDDTEEAASEND</sequence>